<dbReference type="InterPro" id="IPR044839">
    <property type="entry name" value="NDR1-like"/>
</dbReference>
<feature type="region of interest" description="Disordered" evidence="3">
    <location>
        <begin position="1"/>
        <end position="37"/>
    </location>
</feature>
<dbReference type="GO" id="GO:0016020">
    <property type="term" value="C:membrane"/>
    <property type="evidence" value="ECO:0007669"/>
    <property type="project" value="UniProtKB-SubCell"/>
</dbReference>
<evidence type="ECO:0008006" key="7">
    <source>
        <dbReference type="Google" id="ProtNLM"/>
    </source>
</evidence>
<dbReference type="Proteomes" id="UP001151529">
    <property type="component" value="Chromosome 7"/>
</dbReference>
<dbReference type="PANTHER" id="PTHR31234">
    <property type="entry name" value="LATE EMBRYOGENESIS ABUNDANT (LEA) HYDROXYPROLINE-RICH GLYCOPROTEIN FAMILY"/>
    <property type="match status" value="1"/>
</dbReference>
<reference evidence="5" key="1">
    <citation type="submission" date="2022-11" db="EMBL/GenBank/DDBJ databases">
        <authorList>
            <person name="Hyden B.L."/>
            <person name="Feng K."/>
            <person name="Yates T."/>
            <person name="Jawdy S."/>
            <person name="Smart L.B."/>
            <person name="Muchero W."/>
        </authorList>
    </citation>
    <scope>NUCLEOTIDE SEQUENCE</scope>
    <source>
        <tissue evidence="5">Shoot tip</tissue>
    </source>
</reference>
<sequence>MWIKRSGSQLKGGDNSDEPPPHPRPPPPDGDQILKPSRCFSSRNKSIKHPSPPPTESETYIVQIPKDQIFSIPPTENAAIAERHRLPQKKEQRSCCNRWMCIIVTLILLALIIGTIILTCRFLFTPKAPLFTVVNLIVKNPPSIRNKSNPGYQITFETENPNARMSISYGSEGDATLEYKNHKIGTGNFPKLDHDADSLTNFKLDLKGTRGALPDDVETSIEDIKGKKHVSLSIEMDIPIKMKVLGWLKLSSKEINVVCTFNVSSLGAGKAVLSQKCQSKFK</sequence>
<comment type="caution">
    <text evidence="5">The sequence shown here is derived from an EMBL/GenBank/DDBJ whole genome shotgun (WGS) entry which is preliminary data.</text>
</comment>
<keyword evidence="4" id="KW-1133">Transmembrane helix</keyword>
<evidence type="ECO:0000256" key="1">
    <source>
        <dbReference type="ARBA" id="ARBA00004370"/>
    </source>
</evidence>
<dbReference type="GO" id="GO:0098542">
    <property type="term" value="P:defense response to other organism"/>
    <property type="evidence" value="ECO:0007669"/>
    <property type="project" value="InterPro"/>
</dbReference>
<dbReference type="EMBL" id="JAPFFL010000014">
    <property type="protein sequence ID" value="KAJ6677998.1"/>
    <property type="molecule type" value="Genomic_DNA"/>
</dbReference>
<evidence type="ECO:0000256" key="3">
    <source>
        <dbReference type="SAM" id="MobiDB-lite"/>
    </source>
</evidence>
<proteinExistence type="predicted"/>
<name>A0A9Q0NXW9_SALVM</name>
<accession>A0A9Q0NXW9</accession>
<keyword evidence="6" id="KW-1185">Reference proteome</keyword>
<dbReference type="PANTHER" id="PTHR31234:SF2">
    <property type="entry name" value="OS05G0199100 PROTEIN"/>
    <property type="match status" value="1"/>
</dbReference>
<protein>
    <recommendedName>
        <fullName evidence="7">Late embryogenesis abundant protein LEA-2 subgroup domain-containing protein</fullName>
    </recommendedName>
</protein>
<feature type="transmembrane region" description="Helical" evidence="4">
    <location>
        <begin position="99"/>
        <end position="124"/>
    </location>
</feature>
<evidence type="ECO:0000313" key="6">
    <source>
        <dbReference type="Proteomes" id="UP001151529"/>
    </source>
</evidence>
<reference evidence="5" key="2">
    <citation type="journal article" date="2023" name="Int. J. Mol. Sci.">
        <title>De Novo Assembly and Annotation of 11 Diverse Shrub Willow (Salix) Genomes Reveals Novel Gene Organization in Sex-Linked Regions.</title>
        <authorList>
            <person name="Hyden B."/>
            <person name="Feng K."/>
            <person name="Yates T.B."/>
            <person name="Jawdy S."/>
            <person name="Cereghino C."/>
            <person name="Smart L.B."/>
            <person name="Muchero W."/>
        </authorList>
    </citation>
    <scope>NUCLEOTIDE SEQUENCE [LARGE SCALE GENOMIC DNA]</scope>
    <source>
        <tissue evidence="5">Shoot tip</tissue>
    </source>
</reference>
<comment type="subcellular location">
    <subcellularLocation>
        <location evidence="1">Membrane</location>
    </subcellularLocation>
</comment>
<evidence type="ECO:0000256" key="2">
    <source>
        <dbReference type="ARBA" id="ARBA00023136"/>
    </source>
</evidence>
<dbReference type="AlphaFoldDB" id="A0A9Q0NXW9"/>
<dbReference type="OrthoDB" id="996955at2759"/>
<evidence type="ECO:0000256" key="4">
    <source>
        <dbReference type="SAM" id="Phobius"/>
    </source>
</evidence>
<gene>
    <name evidence="5" type="ORF">OIU85_008569</name>
</gene>
<evidence type="ECO:0000313" key="5">
    <source>
        <dbReference type="EMBL" id="KAJ6677998.1"/>
    </source>
</evidence>
<keyword evidence="4" id="KW-0812">Transmembrane</keyword>
<organism evidence="5 6">
    <name type="scientific">Salix viminalis</name>
    <name type="common">Common osier</name>
    <name type="synonym">Basket willow</name>
    <dbReference type="NCBI Taxonomy" id="40686"/>
    <lineage>
        <taxon>Eukaryota</taxon>
        <taxon>Viridiplantae</taxon>
        <taxon>Streptophyta</taxon>
        <taxon>Embryophyta</taxon>
        <taxon>Tracheophyta</taxon>
        <taxon>Spermatophyta</taxon>
        <taxon>Magnoliopsida</taxon>
        <taxon>eudicotyledons</taxon>
        <taxon>Gunneridae</taxon>
        <taxon>Pentapetalae</taxon>
        <taxon>rosids</taxon>
        <taxon>fabids</taxon>
        <taxon>Malpighiales</taxon>
        <taxon>Salicaceae</taxon>
        <taxon>Saliceae</taxon>
        <taxon>Salix</taxon>
    </lineage>
</organism>
<keyword evidence="2 4" id="KW-0472">Membrane</keyword>